<dbReference type="EMBL" id="JABAHZ010000001">
    <property type="protein sequence ID" value="NLR78135.1"/>
    <property type="molecule type" value="Genomic_DNA"/>
</dbReference>
<gene>
    <name evidence="4" type="ORF">HGH91_05840</name>
</gene>
<protein>
    <submittedName>
        <fullName evidence="4">DUF4974 domain-containing protein</fullName>
    </submittedName>
</protein>
<dbReference type="Gene3D" id="2.60.120.1440">
    <property type="match status" value="1"/>
</dbReference>
<evidence type="ECO:0000259" key="2">
    <source>
        <dbReference type="Pfam" id="PF04773"/>
    </source>
</evidence>
<dbReference type="PIRSF" id="PIRSF018266">
    <property type="entry name" value="FecR"/>
    <property type="match status" value="1"/>
</dbReference>
<dbReference type="Pfam" id="PF16344">
    <property type="entry name" value="FecR_C"/>
    <property type="match status" value="1"/>
</dbReference>
<comment type="caution">
    <text evidence="4">The sequence shown here is derived from an EMBL/GenBank/DDBJ whole genome shotgun (WGS) entry which is preliminary data.</text>
</comment>
<feature type="domain" description="FecR protein" evidence="2">
    <location>
        <begin position="165"/>
        <end position="258"/>
    </location>
</feature>
<evidence type="ECO:0000256" key="1">
    <source>
        <dbReference type="SAM" id="Phobius"/>
    </source>
</evidence>
<dbReference type="AlphaFoldDB" id="A0A847SGJ3"/>
<dbReference type="InterPro" id="IPR012373">
    <property type="entry name" value="Ferrdict_sens_TM"/>
</dbReference>
<organism evidence="4 5">
    <name type="scientific">Chitinophaga eiseniae</name>
    <dbReference type="NCBI Taxonomy" id="634771"/>
    <lineage>
        <taxon>Bacteria</taxon>
        <taxon>Pseudomonadati</taxon>
        <taxon>Bacteroidota</taxon>
        <taxon>Chitinophagia</taxon>
        <taxon>Chitinophagales</taxon>
        <taxon>Chitinophagaceae</taxon>
        <taxon>Chitinophaga</taxon>
    </lineage>
</organism>
<feature type="transmembrane region" description="Helical" evidence="1">
    <location>
        <begin position="75"/>
        <end position="92"/>
    </location>
</feature>
<feature type="domain" description="Protein FecR C-terminal" evidence="3">
    <location>
        <begin position="302"/>
        <end position="371"/>
    </location>
</feature>
<keyword evidence="1" id="KW-0812">Transmembrane</keyword>
<sequence>MDTPGKDINWDKLLDALENADTASLNEEEQAMLRAASEMKSRVQSAEKFPTEEGWQRFVAARDNRPMKVSWRRRVAVAAAVAALVVGTGLWWQHHRSTGKSSGLMAKADLKPSVRPQIHLSNGKVMTLDSAGTAVQNVNGTAIRANNSEVVYEAGNNGAATPQQDTLVVPRGNTIRVVLSDGTRVCVNAESELVYPSGFNGLKREVQVKGEAFFEVAANPQQPFIVHAKGVAINVLGTAFNVNTYTVSIQTTLTSGKVSTIADGQNVVLSPGQQSSYNSQTKTLQQQIVDTRIFTAWKDGDIYFEETSLSTILNSLGRSFDYEFKFEDASLEKLSFTLDMRTPEDLQQVLDRISLTNGDVKFRVQGRTIYVSHSGQTGK</sequence>
<dbReference type="RefSeq" id="WP_168737484.1">
    <property type="nucleotide sequence ID" value="NZ_JABAHZ010000001.1"/>
</dbReference>
<dbReference type="Proteomes" id="UP000552864">
    <property type="component" value="Unassembled WGS sequence"/>
</dbReference>
<dbReference type="PANTHER" id="PTHR30273">
    <property type="entry name" value="PERIPLASMIC SIGNAL SENSOR AND SIGMA FACTOR ACTIVATOR FECR-RELATED"/>
    <property type="match status" value="1"/>
</dbReference>
<evidence type="ECO:0000313" key="5">
    <source>
        <dbReference type="Proteomes" id="UP000552864"/>
    </source>
</evidence>
<dbReference type="Pfam" id="PF04773">
    <property type="entry name" value="FecR"/>
    <property type="match status" value="1"/>
</dbReference>
<keyword evidence="1" id="KW-0472">Membrane</keyword>
<dbReference type="InterPro" id="IPR006860">
    <property type="entry name" value="FecR"/>
</dbReference>
<accession>A0A847SGJ3</accession>
<dbReference type="GO" id="GO:0016989">
    <property type="term" value="F:sigma factor antagonist activity"/>
    <property type="evidence" value="ECO:0007669"/>
    <property type="project" value="TreeGrafter"/>
</dbReference>
<keyword evidence="5" id="KW-1185">Reference proteome</keyword>
<dbReference type="InterPro" id="IPR032508">
    <property type="entry name" value="FecR_C"/>
</dbReference>
<evidence type="ECO:0000259" key="3">
    <source>
        <dbReference type="Pfam" id="PF16344"/>
    </source>
</evidence>
<name>A0A847SGJ3_9BACT</name>
<reference evidence="4 5" key="1">
    <citation type="submission" date="2020-04" db="EMBL/GenBank/DDBJ databases">
        <authorList>
            <person name="Yin C."/>
        </authorList>
    </citation>
    <scope>NUCLEOTIDE SEQUENCE [LARGE SCALE GENOMIC DNA]</scope>
    <source>
        <strain evidence="4 5">Ak56</strain>
    </source>
</reference>
<dbReference type="PANTHER" id="PTHR30273:SF2">
    <property type="entry name" value="PROTEIN FECR"/>
    <property type="match status" value="1"/>
</dbReference>
<keyword evidence="1" id="KW-1133">Transmembrane helix</keyword>
<proteinExistence type="predicted"/>
<dbReference type="Gene3D" id="3.55.50.30">
    <property type="match status" value="1"/>
</dbReference>
<evidence type="ECO:0000313" key="4">
    <source>
        <dbReference type="EMBL" id="NLR78135.1"/>
    </source>
</evidence>